<dbReference type="SUPFAM" id="SSF53187">
    <property type="entry name" value="Zn-dependent exopeptidases"/>
    <property type="match status" value="1"/>
</dbReference>
<accession>A0A820LZN8</accession>
<feature type="domain" description="Peptidase M28" evidence="3">
    <location>
        <begin position="41"/>
        <end position="210"/>
    </location>
</feature>
<sequence>NTTIPTLFLSYETGKRLIAENITRIYLRIEFQSLPPMIVTNVCADTKSGNPNRTIVVGSHSDSVAAGPGLNDNGSGMAGTLAIALNLARLLVHSNYARNMHSRIKFCWWGGEEAGLLGAKDFVQKAKVDGSLELYSVNLNFDMLASPNFIFGIYDGKTADNVTTPLRALPGSNRLTTLFSDYFDRNHLPWDHTEFSGRSDYGPFLAEGIAC</sequence>
<evidence type="ECO:0000313" key="5">
    <source>
        <dbReference type="Proteomes" id="UP000663868"/>
    </source>
</evidence>
<protein>
    <recommendedName>
        <fullName evidence="3">Peptidase M28 domain-containing protein</fullName>
    </recommendedName>
</protein>
<dbReference type="Pfam" id="PF04389">
    <property type="entry name" value="Peptidase_M28"/>
    <property type="match status" value="1"/>
</dbReference>
<dbReference type="InterPro" id="IPR045175">
    <property type="entry name" value="M28_fam"/>
</dbReference>
<comment type="caution">
    <text evidence="4">The sequence shown here is derived from an EMBL/GenBank/DDBJ whole genome shotgun (WGS) entry which is preliminary data.</text>
</comment>
<dbReference type="AlphaFoldDB" id="A0A820LZN8"/>
<dbReference type="PANTHER" id="PTHR12147:SF26">
    <property type="entry name" value="PEPTIDASE M28 DOMAIN-CONTAINING PROTEIN"/>
    <property type="match status" value="1"/>
</dbReference>
<dbReference type="Proteomes" id="UP000663868">
    <property type="component" value="Unassembled WGS sequence"/>
</dbReference>
<feature type="non-terminal residue" evidence="4">
    <location>
        <position position="211"/>
    </location>
</feature>
<evidence type="ECO:0000256" key="2">
    <source>
        <dbReference type="ARBA" id="ARBA00005634"/>
    </source>
</evidence>
<dbReference type="GO" id="GO:0008235">
    <property type="term" value="F:metalloexopeptidase activity"/>
    <property type="evidence" value="ECO:0007669"/>
    <property type="project" value="InterPro"/>
</dbReference>
<dbReference type="GO" id="GO:0006508">
    <property type="term" value="P:proteolysis"/>
    <property type="evidence" value="ECO:0007669"/>
    <property type="project" value="InterPro"/>
</dbReference>
<proteinExistence type="inferred from homology"/>
<comment type="similarity">
    <text evidence="2">Belongs to the peptidase M28 family. M28B subfamily.</text>
</comment>
<gene>
    <name evidence="4" type="ORF">KXQ929_LOCUS49044</name>
</gene>
<reference evidence="4" key="1">
    <citation type="submission" date="2021-02" db="EMBL/GenBank/DDBJ databases">
        <authorList>
            <person name="Nowell W R."/>
        </authorList>
    </citation>
    <scope>NUCLEOTIDE SEQUENCE</scope>
</reference>
<dbReference type="EMBL" id="CAJOBB010020158">
    <property type="protein sequence ID" value="CAF4365201.1"/>
    <property type="molecule type" value="Genomic_DNA"/>
</dbReference>
<dbReference type="Gene3D" id="3.40.630.10">
    <property type="entry name" value="Zn peptidases"/>
    <property type="match status" value="1"/>
</dbReference>
<name>A0A820LZN8_9BILA</name>
<evidence type="ECO:0000313" key="4">
    <source>
        <dbReference type="EMBL" id="CAF4365201.1"/>
    </source>
</evidence>
<feature type="non-terminal residue" evidence="4">
    <location>
        <position position="1"/>
    </location>
</feature>
<organism evidence="4 5">
    <name type="scientific">Adineta steineri</name>
    <dbReference type="NCBI Taxonomy" id="433720"/>
    <lineage>
        <taxon>Eukaryota</taxon>
        <taxon>Metazoa</taxon>
        <taxon>Spiralia</taxon>
        <taxon>Gnathifera</taxon>
        <taxon>Rotifera</taxon>
        <taxon>Eurotatoria</taxon>
        <taxon>Bdelloidea</taxon>
        <taxon>Adinetida</taxon>
        <taxon>Adinetidae</taxon>
        <taxon>Adineta</taxon>
    </lineage>
</organism>
<dbReference type="PANTHER" id="PTHR12147">
    <property type="entry name" value="METALLOPEPTIDASE M28 FAMILY MEMBER"/>
    <property type="match status" value="1"/>
</dbReference>
<dbReference type="InterPro" id="IPR007484">
    <property type="entry name" value="Peptidase_M28"/>
</dbReference>
<evidence type="ECO:0000256" key="1">
    <source>
        <dbReference type="ARBA" id="ARBA00001947"/>
    </source>
</evidence>
<evidence type="ECO:0000259" key="3">
    <source>
        <dbReference type="Pfam" id="PF04389"/>
    </source>
</evidence>
<comment type="cofactor">
    <cofactor evidence="1">
        <name>Zn(2+)</name>
        <dbReference type="ChEBI" id="CHEBI:29105"/>
    </cofactor>
</comment>